<dbReference type="Gene3D" id="3.40.50.180">
    <property type="entry name" value="Methylesterase CheB, C-terminal domain"/>
    <property type="match status" value="1"/>
</dbReference>
<dbReference type="Gene3D" id="3.30.565.10">
    <property type="entry name" value="Histidine kinase-like ATPase, C-terminal domain"/>
    <property type="match status" value="1"/>
</dbReference>
<dbReference type="SUPFAM" id="SSF55874">
    <property type="entry name" value="ATPase domain of HSP90 chaperone/DNA topoisomerase II/histidine kinase"/>
    <property type="match status" value="1"/>
</dbReference>
<dbReference type="SUPFAM" id="SSF52738">
    <property type="entry name" value="Methylesterase CheB, C-terminal domain"/>
    <property type="match status" value="1"/>
</dbReference>
<feature type="active site" evidence="1">
    <location>
        <position position="133"/>
    </location>
</feature>
<feature type="domain" description="CheR-type methyltransferase" evidence="5">
    <location>
        <begin position="193"/>
        <end position="444"/>
    </location>
</feature>
<keyword evidence="7" id="KW-1185">Reference proteome</keyword>
<dbReference type="InterPro" id="IPR000673">
    <property type="entry name" value="Sig_transdc_resp-reg_Me-estase"/>
</dbReference>
<dbReference type="PANTHER" id="PTHR24422">
    <property type="entry name" value="CHEMOTAXIS PROTEIN METHYLTRANSFERASE"/>
    <property type="match status" value="1"/>
</dbReference>
<dbReference type="GO" id="GO:0006935">
    <property type="term" value="P:chemotaxis"/>
    <property type="evidence" value="ECO:0007669"/>
    <property type="project" value="UniProtKB-UniRule"/>
</dbReference>
<evidence type="ECO:0000259" key="4">
    <source>
        <dbReference type="PROSITE" id="PS50122"/>
    </source>
</evidence>
<dbReference type="SUPFAM" id="SSF53335">
    <property type="entry name" value="S-adenosyl-L-methionine-dependent methyltransferases"/>
    <property type="match status" value="1"/>
</dbReference>
<proteinExistence type="predicted"/>
<dbReference type="SMART" id="SM00138">
    <property type="entry name" value="MeTrc"/>
    <property type="match status" value="1"/>
</dbReference>
<dbReference type="SUPFAM" id="SSF47757">
    <property type="entry name" value="Chemotaxis receptor methyltransferase CheR, N-terminal domain"/>
    <property type="match status" value="1"/>
</dbReference>
<dbReference type="Pfam" id="PF13596">
    <property type="entry name" value="PAS_10"/>
    <property type="match status" value="1"/>
</dbReference>
<dbReference type="SMART" id="SM00387">
    <property type="entry name" value="HATPase_c"/>
    <property type="match status" value="1"/>
</dbReference>
<name>A0A7K1Y0C5_9SPHI</name>
<dbReference type="RefSeq" id="WP_160907660.1">
    <property type="nucleotide sequence ID" value="NZ_WVHS01000003.1"/>
</dbReference>
<dbReference type="PANTHER" id="PTHR24422:SF10">
    <property type="entry name" value="CHEMOTAXIS PROTEIN METHYLTRANSFERASE 2"/>
    <property type="match status" value="1"/>
</dbReference>
<dbReference type="InterPro" id="IPR035909">
    <property type="entry name" value="CheB_C"/>
</dbReference>
<dbReference type="GO" id="GO:0005737">
    <property type="term" value="C:cytoplasm"/>
    <property type="evidence" value="ECO:0007669"/>
    <property type="project" value="InterPro"/>
</dbReference>
<dbReference type="CDD" id="cd16434">
    <property type="entry name" value="CheB-CheR_fusion"/>
    <property type="match status" value="1"/>
</dbReference>
<dbReference type="InterPro" id="IPR022642">
    <property type="entry name" value="CheR_C"/>
</dbReference>
<dbReference type="InterPro" id="IPR050903">
    <property type="entry name" value="Bact_Chemotaxis_MeTrfase"/>
</dbReference>
<dbReference type="GO" id="GO:0000156">
    <property type="term" value="F:phosphorelay response regulator activity"/>
    <property type="evidence" value="ECO:0007669"/>
    <property type="project" value="InterPro"/>
</dbReference>
<dbReference type="InterPro" id="IPR003594">
    <property type="entry name" value="HATPase_dom"/>
</dbReference>
<dbReference type="PROSITE" id="PS50123">
    <property type="entry name" value="CHER"/>
    <property type="match status" value="1"/>
</dbReference>
<dbReference type="Pfam" id="PF01339">
    <property type="entry name" value="CheB_methylest"/>
    <property type="match status" value="1"/>
</dbReference>
<dbReference type="PRINTS" id="PR00996">
    <property type="entry name" value="CHERMTFRASE"/>
</dbReference>
<dbReference type="InterPro" id="IPR000780">
    <property type="entry name" value="CheR_MeTrfase"/>
</dbReference>
<dbReference type="EMBL" id="WVHS01000003">
    <property type="protein sequence ID" value="MXV16683.1"/>
    <property type="molecule type" value="Genomic_DNA"/>
</dbReference>
<evidence type="ECO:0000259" key="3">
    <source>
        <dbReference type="PROSITE" id="PS50109"/>
    </source>
</evidence>
<keyword evidence="1" id="KW-0145">Chemotaxis</keyword>
<evidence type="ECO:0000256" key="2">
    <source>
        <dbReference type="SAM" id="Coils"/>
    </source>
</evidence>
<dbReference type="Proteomes" id="UP000451233">
    <property type="component" value="Unassembled WGS sequence"/>
</dbReference>
<dbReference type="Pfam" id="PF02518">
    <property type="entry name" value="HATPase_c"/>
    <property type="match status" value="1"/>
</dbReference>
<organism evidence="6 7">
    <name type="scientific">Hufsiella ginkgonis</name>
    <dbReference type="NCBI Taxonomy" id="2695274"/>
    <lineage>
        <taxon>Bacteria</taxon>
        <taxon>Pseudomonadati</taxon>
        <taxon>Bacteroidota</taxon>
        <taxon>Sphingobacteriia</taxon>
        <taxon>Sphingobacteriales</taxon>
        <taxon>Sphingobacteriaceae</taxon>
        <taxon>Hufsiella</taxon>
    </lineage>
</organism>
<dbReference type="Pfam" id="PF03705">
    <property type="entry name" value="CheR_N"/>
    <property type="match status" value="1"/>
</dbReference>
<dbReference type="CDD" id="cd16917">
    <property type="entry name" value="HATPase_UhpB-NarQ-NarX-like"/>
    <property type="match status" value="1"/>
</dbReference>
<feature type="active site" evidence="1">
    <location>
        <position position="41"/>
    </location>
</feature>
<dbReference type="InterPro" id="IPR029063">
    <property type="entry name" value="SAM-dependent_MTases_sf"/>
</dbReference>
<keyword evidence="2" id="KW-0175">Coiled coil</keyword>
<feature type="domain" description="CheB-type methylesterase" evidence="4">
    <location>
        <begin position="3"/>
        <end position="191"/>
    </location>
</feature>
<dbReference type="Gene3D" id="3.30.450.20">
    <property type="entry name" value="PAS domain"/>
    <property type="match status" value="1"/>
</dbReference>
<evidence type="ECO:0000256" key="1">
    <source>
        <dbReference type="PROSITE-ProRule" id="PRU00050"/>
    </source>
</evidence>
<accession>A0A7K1Y0C5</accession>
<dbReference type="AlphaFoldDB" id="A0A7K1Y0C5"/>
<dbReference type="InterPro" id="IPR005467">
    <property type="entry name" value="His_kinase_dom"/>
</dbReference>
<dbReference type="GO" id="GO:0008984">
    <property type="term" value="F:protein-glutamate methylesterase activity"/>
    <property type="evidence" value="ECO:0007669"/>
    <property type="project" value="InterPro"/>
</dbReference>
<dbReference type="Gene3D" id="3.40.50.150">
    <property type="entry name" value="Vaccinia Virus protein VP39"/>
    <property type="match status" value="1"/>
</dbReference>
<feature type="active site" evidence="1">
    <location>
        <position position="15"/>
    </location>
</feature>
<feature type="domain" description="Histidine kinase" evidence="3">
    <location>
        <begin position="957"/>
        <end position="1046"/>
    </location>
</feature>
<keyword evidence="1" id="KW-0378">Hydrolase</keyword>
<evidence type="ECO:0000313" key="7">
    <source>
        <dbReference type="Proteomes" id="UP000451233"/>
    </source>
</evidence>
<sequence length="1047" mass="116088">MLPDEPHHIVAIGASAGGIEEIVTFFDHTPLDGVAYVVIQHIPPDFKSRMAELLSKHSKLEIEETQNGTRVLTNRVYLIPSGKVMTIRHNRLCLADRQAGPGPHLPIDAFFSSLAANSAGSAIAVILSGLGSDGTEGARAIRKEGGIVMVRNPETAPFGSMPLSVIGAGLASLVLEPALMPEAIEEYVKYAGKLVKDSGRDEKNIAGIVELIRRTSPLDFSGYKPATIIRRTKRRAAQGGFNSLGTYFEFLQRSPDEVKALAKDFLIGVTSFFRDAEAFSFIEKKIIPGLLEAHPPGEEFKMWVAGCATGEEAYSLAILVCELLTGRFKDIAVKIFATDIDGTALMHAGRGVYSLDAVKGVPAGRLERHFFKEGDSYKIKPEIRRMVIFAQHDLVKNPPYCNMQLISCRNLLIYMSPILQEKVFNMINFGLKKGGCLFLGSSESPLPILNNLEVVSKKWKIYKSLAQKHGKFDSYILPDPININYSPSSSARVDPAKAAGEIDELMHNNLAAVMDYVAICIDENKQVLRSYGDTTRYLLQKNFTRDLEALLPGPLALAFNTLMMNAVVTAEPGTVGDIGVKRGTADFGVTLSVTPLDSKTAGKLFMVTLRDQPPPGFPVADAQVFDERILLDQYTKGLEEEVRRLKDLVFSAAEQLDASNENLQSFNEELLSANEEMQSTNEEMQSVNEELQTINTEYQSKNKELLQLNDDLNNYFRSNVNGQLFVDRELRLMKFSPGTIKLINLLDSDIGRPLSNISTNIRLESIVADIEQVIHHGGVVVKEIETTNGNWYQSMAMPYVRQPDHEVTGAILTFVDITLLKNTQRELDIKSEMGAENRLKELESTWMKQVFNSVIMAQEDERRRIAEVLHNEFGQLLSIAKFQVPAELPEVTSLLDEAMIKVRKLCYELVPPILEDFGLQFALVDMVKANLEAAGIGYKLRFTGLKVRMGVTQEIVIYRMIQELLNNVVKHSSATEVVLSVSRRKQLLLCELTDNGVGMPDALDKDKHGFGLNYIISRVHMLKGKIDMRSSPGAGTSISISLKLDSR</sequence>
<dbReference type="PROSITE" id="PS50122">
    <property type="entry name" value="CHEB"/>
    <property type="match status" value="1"/>
</dbReference>
<evidence type="ECO:0000259" key="5">
    <source>
        <dbReference type="PROSITE" id="PS50123"/>
    </source>
</evidence>
<dbReference type="Pfam" id="PF01739">
    <property type="entry name" value="CheR"/>
    <property type="match status" value="1"/>
</dbReference>
<dbReference type="InterPro" id="IPR022641">
    <property type="entry name" value="CheR_N"/>
</dbReference>
<evidence type="ECO:0000313" key="6">
    <source>
        <dbReference type="EMBL" id="MXV16683.1"/>
    </source>
</evidence>
<dbReference type="InterPro" id="IPR036890">
    <property type="entry name" value="HATPase_C_sf"/>
</dbReference>
<protein>
    <submittedName>
        <fullName evidence="6">Chemotaxis protein CheR</fullName>
    </submittedName>
</protein>
<feature type="coiled-coil region" evidence="2">
    <location>
        <begin position="656"/>
        <end position="711"/>
    </location>
</feature>
<comment type="caution">
    <text evidence="6">The sequence shown here is derived from an EMBL/GenBank/DDBJ whole genome shotgun (WGS) entry which is preliminary data.</text>
</comment>
<dbReference type="PROSITE" id="PS50109">
    <property type="entry name" value="HIS_KIN"/>
    <property type="match status" value="1"/>
</dbReference>
<dbReference type="GO" id="GO:0008757">
    <property type="term" value="F:S-adenosylmethionine-dependent methyltransferase activity"/>
    <property type="evidence" value="ECO:0007669"/>
    <property type="project" value="InterPro"/>
</dbReference>
<reference evidence="6 7" key="1">
    <citation type="submission" date="2019-11" db="EMBL/GenBank/DDBJ databases">
        <title>Pedobacter sp. HMF7056 Genome sequencing and assembly.</title>
        <authorList>
            <person name="Kang H."/>
            <person name="Kim H."/>
            <person name="Joh K."/>
        </authorList>
    </citation>
    <scope>NUCLEOTIDE SEQUENCE [LARGE SCALE GENOMIC DNA]</scope>
    <source>
        <strain evidence="6 7">HMF7056</strain>
    </source>
</reference>
<gene>
    <name evidence="6" type="ORF">GS398_15385</name>
</gene>